<dbReference type="RefSeq" id="WP_229355127.1">
    <property type="nucleotide sequence ID" value="NZ_BAABAO010000016.1"/>
</dbReference>
<evidence type="ECO:0000313" key="3">
    <source>
        <dbReference type="EMBL" id="GAA4141353.1"/>
    </source>
</evidence>
<keyword evidence="4" id="KW-1185">Reference proteome</keyword>
<dbReference type="PANTHER" id="PTHR30373:SF2">
    <property type="entry name" value="UPF0603 PROTEIN YGCG"/>
    <property type="match status" value="1"/>
</dbReference>
<sequence>MKKYTVLFFLLLVTIGATGQTNKKLKTNSTKENLTEYRQIFWNNLPKRVNWTTDYEGIFSDAEEEKLNNLISNFEKETSMEIAIVTIDTIKVAKENFDDLSLHIAKTWAVGKKGKDNGILIGFSKEYRKIRIELGDGTIKILSEKETKEIIENNFIPEFLKGSYYQGILNGTTKLMEVLRMKIKQ</sequence>
<dbReference type="EMBL" id="BAABAO010000016">
    <property type="protein sequence ID" value="GAA4141353.1"/>
    <property type="molecule type" value="Genomic_DNA"/>
</dbReference>
<dbReference type="Pfam" id="PF04536">
    <property type="entry name" value="TPM_phosphatase"/>
    <property type="match status" value="1"/>
</dbReference>
<reference evidence="4" key="1">
    <citation type="journal article" date="2019" name="Int. J. Syst. Evol. Microbiol.">
        <title>The Global Catalogue of Microorganisms (GCM) 10K type strain sequencing project: providing services to taxonomists for standard genome sequencing and annotation.</title>
        <authorList>
            <consortium name="The Broad Institute Genomics Platform"/>
            <consortium name="The Broad Institute Genome Sequencing Center for Infectious Disease"/>
            <person name="Wu L."/>
            <person name="Ma J."/>
        </authorList>
    </citation>
    <scope>NUCLEOTIDE SEQUENCE [LARGE SCALE GENOMIC DNA]</scope>
    <source>
        <strain evidence="4">JCM 17386</strain>
    </source>
</reference>
<dbReference type="Gene3D" id="3.10.310.50">
    <property type="match status" value="1"/>
</dbReference>
<feature type="signal peptide" evidence="1">
    <location>
        <begin position="1"/>
        <end position="19"/>
    </location>
</feature>
<accession>A0ABP7YU11</accession>
<proteinExistence type="predicted"/>
<feature type="domain" description="TPM" evidence="2">
    <location>
        <begin position="53"/>
        <end position="177"/>
    </location>
</feature>
<protein>
    <recommendedName>
        <fullName evidence="2">TPM domain-containing protein</fullName>
    </recommendedName>
</protein>
<name>A0ABP7YU11_9FLAO</name>
<dbReference type="PANTHER" id="PTHR30373">
    <property type="entry name" value="UPF0603 PROTEIN YGCG"/>
    <property type="match status" value="1"/>
</dbReference>
<evidence type="ECO:0000259" key="2">
    <source>
        <dbReference type="Pfam" id="PF04536"/>
    </source>
</evidence>
<dbReference type="Proteomes" id="UP001501333">
    <property type="component" value="Unassembled WGS sequence"/>
</dbReference>
<evidence type="ECO:0000256" key="1">
    <source>
        <dbReference type="SAM" id="SignalP"/>
    </source>
</evidence>
<comment type="caution">
    <text evidence="3">The sequence shown here is derived from an EMBL/GenBank/DDBJ whole genome shotgun (WGS) entry which is preliminary data.</text>
</comment>
<dbReference type="InterPro" id="IPR007621">
    <property type="entry name" value="TPM_dom"/>
</dbReference>
<keyword evidence="1" id="KW-0732">Signal</keyword>
<gene>
    <name evidence="3" type="ORF">GCM10022250_42800</name>
</gene>
<feature type="chain" id="PRO_5047165233" description="TPM domain-containing protein" evidence="1">
    <location>
        <begin position="20"/>
        <end position="185"/>
    </location>
</feature>
<organism evidence="3 4">
    <name type="scientific">Flavobacterium chungbukense</name>
    <dbReference type="NCBI Taxonomy" id="877464"/>
    <lineage>
        <taxon>Bacteria</taxon>
        <taxon>Pseudomonadati</taxon>
        <taxon>Bacteroidota</taxon>
        <taxon>Flavobacteriia</taxon>
        <taxon>Flavobacteriales</taxon>
        <taxon>Flavobacteriaceae</taxon>
        <taxon>Flavobacterium</taxon>
    </lineage>
</organism>
<evidence type="ECO:0000313" key="4">
    <source>
        <dbReference type="Proteomes" id="UP001501333"/>
    </source>
</evidence>